<feature type="region of interest" description="Disordered" evidence="1">
    <location>
        <begin position="358"/>
        <end position="377"/>
    </location>
</feature>
<protein>
    <recommendedName>
        <fullName evidence="4">Retrotransposon gag domain-containing protein</fullName>
    </recommendedName>
</protein>
<dbReference type="PANTHER" id="PTHR33223:SF10">
    <property type="entry name" value="AMINOTRANSFERASE-LIKE PLANT MOBILE DOMAIN-CONTAINING PROTEIN"/>
    <property type="match status" value="1"/>
</dbReference>
<organism evidence="2 3">
    <name type="scientific">Vitis vinifera</name>
    <name type="common">Grape</name>
    <dbReference type="NCBI Taxonomy" id="29760"/>
    <lineage>
        <taxon>Eukaryota</taxon>
        <taxon>Viridiplantae</taxon>
        <taxon>Streptophyta</taxon>
        <taxon>Embryophyta</taxon>
        <taxon>Tracheophyta</taxon>
        <taxon>Spermatophyta</taxon>
        <taxon>Magnoliopsida</taxon>
        <taxon>eudicotyledons</taxon>
        <taxon>Gunneridae</taxon>
        <taxon>Pentapetalae</taxon>
        <taxon>rosids</taxon>
        <taxon>Vitales</taxon>
        <taxon>Vitaceae</taxon>
        <taxon>Viteae</taxon>
        <taxon>Vitis</taxon>
    </lineage>
</organism>
<accession>A0A438ICP7</accession>
<name>A0A438ICP7_VITVI</name>
<sequence>MGEGDDSASRTYMFRSSGSAYPENFCSRRGILPSTLAPSVGRTLSSQKILYLPTVKMTSPSRSRYSARGDEGYFEWRDKMETRHTISGGRIPISTRKLHSLERRAQPSRRMKHGLAKPRCTLTMYDETKVQTLLESYPSDSVRKCPKYLTQRGHAAHPLVVRVGKDSSHTAPPGSISRCLEDMLSTPFSSLIIKYEPLRGFIVPKFSTYDGSSDPFDHIMHYRQLMTLDIGNDMLLCKVFPASLQAQALSWFHRLSANSIDNFRDLSENIKMQENETLREFVKRFGQAVLQVESYNMDAILQIFKRSICPGTPFFESLAKKPPTSMDDLFRRVSKYSMLEDDIRAATHQVLVAGQAAKSEATRSFKAPNHPGSSNRE</sequence>
<dbReference type="Proteomes" id="UP000288805">
    <property type="component" value="Unassembled WGS sequence"/>
</dbReference>
<comment type="caution">
    <text evidence="2">The sequence shown here is derived from an EMBL/GenBank/DDBJ whole genome shotgun (WGS) entry which is preliminary data.</text>
</comment>
<evidence type="ECO:0000313" key="2">
    <source>
        <dbReference type="EMBL" id="RVW94444.1"/>
    </source>
</evidence>
<dbReference type="AlphaFoldDB" id="A0A438ICP7"/>
<proteinExistence type="predicted"/>
<reference evidence="2 3" key="1">
    <citation type="journal article" date="2018" name="PLoS Genet.">
        <title>Population sequencing reveals clonal diversity and ancestral inbreeding in the grapevine cultivar Chardonnay.</title>
        <authorList>
            <person name="Roach M.J."/>
            <person name="Johnson D.L."/>
            <person name="Bohlmann J."/>
            <person name="van Vuuren H.J."/>
            <person name="Jones S.J."/>
            <person name="Pretorius I.S."/>
            <person name="Schmidt S.A."/>
            <person name="Borneman A.R."/>
        </authorList>
    </citation>
    <scope>NUCLEOTIDE SEQUENCE [LARGE SCALE GENOMIC DNA]</scope>
    <source>
        <strain evidence="3">cv. Chardonnay</strain>
        <tissue evidence="2">Leaf</tissue>
    </source>
</reference>
<evidence type="ECO:0000256" key="1">
    <source>
        <dbReference type="SAM" id="MobiDB-lite"/>
    </source>
</evidence>
<evidence type="ECO:0000313" key="3">
    <source>
        <dbReference type="Proteomes" id="UP000288805"/>
    </source>
</evidence>
<dbReference type="PANTHER" id="PTHR33223">
    <property type="entry name" value="CCHC-TYPE DOMAIN-CONTAINING PROTEIN"/>
    <property type="match status" value="1"/>
</dbReference>
<dbReference type="EMBL" id="QGNW01000121">
    <property type="protein sequence ID" value="RVW94444.1"/>
    <property type="molecule type" value="Genomic_DNA"/>
</dbReference>
<gene>
    <name evidence="2" type="ORF">CK203_035671</name>
</gene>
<evidence type="ECO:0008006" key="4">
    <source>
        <dbReference type="Google" id="ProtNLM"/>
    </source>
</evidence>